<dbReference type="InterPro" id="IPR019004">
    <property type="entry name" value="YqeY/Aim41"/>
</dbReference>
<sequence length="152" mass="16769">MAAASDLKHRLQQAVKDAMRAKDKTRLGVLRMVTAAVKQREVDERTELDDAQVLEVLTRMVKQRRESIAQYRDAGRDDLAAVEEAELEVLAEFMPQPLSEQELDALVAQAISDTGAEGMQDMGRVMGQLKSQVQGRADMGAVSKMVKARLAS</sequence>
<evidence type="ECO:0000313" key="1">
    <source>
        <dbReference type="EMBL" id="RLK48223.1"/>
    </source>
</evidence>
<dbReference type="GO" id="GO:0016884">
    <property type="term" value="F:carbon-nitrogen ligase activity, with glutamine as amido-N-donor"/>
    <property type="evidence" value="ECO:0007669"/>
    <property type="project" value="InterPro"/>
</dbReference>
<dbReference type="RefSeq" id="WP_121442629.1">
    <property type="nucleotide sequence ID" value="NZ_RCDA01000003.1"/>
</dbReference>
<protein>
    <recommendedName>
        <fullName evidence="3">Glutamyl-tRNA amidotransferase</fullName>
    </recommendedName>
</protein>
<evidence type="ECO:0008006" key="3">
    <source>
        <dbReference type="Google" id="ProtNLM"/>
    </source>
</evidence>
<dbReference type="Pfam" id="PF09424">
    <property type="entry name" value="YqeY"/>
    <property type="match status" value="1"/>
</dbReference>
<dbReference type="InterPro" id="IPR042184">
    <property type="entry name" value="YqeY/Aim41_N"/>
</dbReference>
<proteinExistence type="predicted"/>
<dbReference type="Gene3D" id="1.10.10.410">
    <property type="match status" value="1"/>
</dbReference>
<keyword evidence="2" id="KW-1185">Reference proteome</keyword>
<evidence type="ECO:0000313" key="2">
    <source>
        <dbReference type="Proteomes" id="UP000275461"/>
    </source>
</evidence>
<dbReference type="AlphaFoldDB" id="A0A498BZ66"/>
<dbReference type="PANTHER" id="PTHR28055:SF1">
    <property type="entry name" value="ALTERED INHERITANCE OF MITOCHONDRIA PROTEIN 41, MITOCHONDRIAL"/>
    <property type="match status" value="1"/>
</dbReference>
<dbReference type="EMBL" id="RCDA01000003">
    <property type="protein sequence ID" value="RLK48223.1"/>
    <property type="molecule type" value="Genomic_DNA"/>
</dbReference>
<dbReference type="Proteomes" id="UP000275461">
    <property type="component" value="Unassembled WGS sequence"/>
</dbReference>
<reference evidence="1 2" key="1">
    <citation type="submission" date="2018-10" db="EMBL/GenBank/DDBJ databases">
        <title>Genomic Encyclopedia of Type Strains, Phase IV (KMG-IV): sequencing the most valuable type-strain genomes for metagenomic binning, comparative biology and taxonomic classification.</title>
        <authorList>
            <person name="Goeker M."/>
        </authorList>
    </citation>
    <scope>NUCLEOTIDE SEQUENCE [LARGE SCALE GENOMIC DNA]</scope>
    <source>
        <strain evidence="1 2">DSM 12769</strain>
    </source>
</reference>
<dbReference type="InterPro" id="IPR023168">
    <property type="entry name" value="GatB_Yqey_C_2"/>
</dbReference>
<dbReference type="SUPFAM" id="SSF89095">
    <property type="entry name" value="GatB/YqeY motif"/>
    <property type="match status" value="1"/>
</dbReference>
<dbReference type="InterPro" id="IPR003789">
    <property type="entry name" value="Asn/Gln_tRNA_amidoTrase-B-like"/>
</dbReference>
<comment type="caution">
    <text evidence="1">The sequence shown here is derived from an EMBL/GenBank/DDBJ whole genome shotgun (WGS) entry which is preliminary data.</text>
</comment>
<gene>
    <name evidence="1" type="ORF">DFR31_2101</name>
</gene>
<dbReference type="OrthoDB" id="9788127at2"/>
<organism evidence="1 2">
    <name type="scientific">Alkalispirillum mobile</name>
    <dbReference type="NCBI Taxonomy" id="85925"/>
    <lineage>
        <taxon>Bacteria</taxon>
        <taxon>Pseudomonadati</taxon>
        <taxon>Pseudomonadota</taxon>
        <taxon>Gammaproteobacteria</taxon>
        <taxon>Chromatiales</taxon>
        <taxon>Ectothiorhodospiraceae</taxon>
        <taxon>Alkalispirillum</taxon>
    </lineage>
</organism>
<dbReference type="PANTHER" id="PTHR28055">
    <property type="entry name" value="ALTERED INHERITANCE OF MITOCHONDRIA PROTEIN 41, MITOCHONDRIAL"/>
    <property type="match status" value="1"/>
</dbReference>
<accession>A0A498BZ66</accession>
<dbReference type="Gene3D" id="1.10.1510.10">
    <property type="entry name" value="Uncharacterised protein YqeY/AIM41 PF09424, N-terminal domain"/>
    <property type="match status" value="1"/>
</dbReference>
<name>A0A498BZ66_9GAMM</name>